<evidence type="ECO:0000256" key="9">
    <source>
        <dbReference type="PROSITE-ProRule" id="PRU10141"/>
    </source>
</evidence>
<dbReference type="GO" id="GO:0005524">
    <property type="term" value="F:ATP binding"/>
    <property type="evidence" value="ECO:0007669"/>
    <property type="project" value="UniProtKB-UniRule"/>
</dbReference>
<dbReference type="EMBL" id="BLLF01000098">
    <property type="protein sequence ID" value="GFH07488.1"/>
    <property type="molecule type" value="Genomic_DNA"/>
</dbReference>
<sequence length="357" mass="38861">AAAHTLAVGQHLKGGVYEIQQILGSGSSATTYQARVRDTGQLVAVKALSLAAMRGWKQLDLFQREAQVLSGLSHPGIPRYLDHFEEDDAAGLTFYIVQVGRELVSGDIKPDNILLRGGRWGGQVVLVGTYGYMAPEQFRGAAQPASDLYALGATLLFLLSGQPPFAFPQERMRIDWLSSFKAPSPLWTQLLDGLLEPVAEDRLTAEQAIDLLNGRALYTRPLPGKGLLNLEAASSAGFAVVWNAFVLAWTERLSLSRSTFSLSQELATLNSDKQQAQFTADLLGARVATTMIVNGSPVTVVEVLEGVRVHRFGEGLDWAEQQWLVAEINKAVADLQGRVVVPEHFPPPEPPRIAIDR</sequence>
<dbReference type="SUPFAM" id="SSF56112">
    <property type="entry name" value="Protein kinase-like (PK-like)"/>
    <property type="match status" value="1"/>
</dbReference>
<evidence type="ECO:0000256" key="2">
    <source>
        <dbReference type="ARBA" id="ARBA00022527"/>
    </source>
</evidence>
<proteinExistence type="predicted"/>
<evidence type="ECO:0000259" key="10">
    <source>
        <dbReference type="PROSITE" id="PS50011"/>
    </source>
</evidence>
<dbReference type="Pfam" id="PF00069">
    <property type="entry name" value="Pkinase"/>
    <property type="match status" value="2"/>
</dbReference>
<dbReference type="InterPro" id="IPR000719">
    <property type="entry name" value="Prot_kinase_dom"/>
</dbReference>
<dbReference type="InterPro" id="IPR017441">
    <property type="entry name" value="Protein_kinase_ATP_BS"/>
</dbReference>
<dbReference type="PANTHER" id="PTHR24363">
    <property type="entry name" value="SERINE/THREONINE PROTEIN KINASE"/>
    <property type="match status" value="1"/>
</dbReference>
<evidence type="ECO:0000256" key="3">
    <source>
        <dbReference type="ARBA" id="ARBA00022679"/>
    </source>
</evidence>
<dbReference type="EC" id="2.7.11.1" evidence="1"/>
<reference evidence="11 12" key="1">
    <citation type="submission" date="2020-02" db="EMBL/GenBank/DDBJ databases">
        <title>Draft genome sequence of Haematococcus lacustris strain NIES-144.</title>
        <authorList>
            <person name="Morimoto D."/>
            <person name="Nakagawa S."/>
            <person name="Yoshida T."/>
            <person name="Sawayama S."/>
        </authorList>
    </citation>
    <scope>NUCLEOTIDE SEQUENCE [LARGE SCALE GENOMIC DNA]</scope>
    <source>
        <strain evidence="11 12">NIES-144</strain>
    </source>
</reference>
<keyword evidence="4 9" id="KW-0547">Nucleotide-binding</keyword>
<gene>
    <name evidence="11" type="ORF">HaLaN_02295</name>
</gene>
<keyword evidence="5 11" id="KW-0418">Kinase</keyword>
<feature type="non-terminal residue" evidence="11">
    <location>
        <position position="1"/>
    </location>
</feature>
<comment type="catalytic activity">
    <reaction evidence="7">
        <text>L-threonyl-[protein] + ATP = O-phospho-L-threonyl-[protein] + ADP + H(+)</text>
        <dbReference type="Rhea" id="RHEA:46608"/>
        <dbReference type="Rhea" id="RHEA-COMP:11060"/>
        <dbReference type="Rhea" id="RHEA-COMP:11605"/>
        <dbReference type="ChEBI" id="CHEBI:15378"/>
        <dbReference type="ChEBI" id="CHEBI:30013"/>
        <dbReference type="ChEBI" id="CHEBI:30616"/>
        <dbReference type="ChEBI" id="CHEBI:61977"/>
        <dbReference type="ChEBI" id="CHEBI:456216"/>
        <dbReference type="EC" id="2.7.11.1"/>
    </reaction>
</comment>
<dbReference type="AlphaFoldDB" id="A0A699YHY8"/>
<evidence type="ECO:0000313" key="11">
    <source>
        <dbReference type="EMBL" id="GFH07488.1"/>
    </source>
</evidence>
<evidence type="ECO:0000256" key="4">
    <source>
        <dbReference type="ARBA" id="ARBA00022741"/>
    </source>
</evidence>
<protein>
    <recommendedName>
        <fullName evidence="1">non-specific serine/threonine protein kinase</fullName>
        <ecNumber evidence="1">2.7.11.1</ecNumber>
    </recommendedName>
</protein>
<keyword evidence="12" id="KW-1185">Reference proteome</keyword>
<feature type="domain" description="Protein kinase" evidence="10">
    <location>
        <begin position="17"/>
        <end position="218"/>
    </location>
</feature>
<comment type="catalytic activity">
    <reaction evidence="8">
        <text>L-seryl-[protein] + ATP = O-phospho-L-seryl-[protein] + ADP + H(+)</text>
        <dbReference type="Rhea" id="RHEA:17989"/>
        <dbReference type="Rhea" id="RHEA-COMP:9863"/>
        <dbReference type="Rhea" id="RHEA-COMP:11604"/>
        <dbReference type="ChEBI" id="CHEBI:15378"/>
        <dbReference type="ChEBI" id="CHEBI:29999"/>
        <dbReference type="ChEBI" id="CHEBI:30616"/>
        <dbReference type="ChEBI" id="CHEBI:83421"/>
        <dbReference type="ChEBI" id="CHEBI:456216"/>
        <dbReference type="EC" id="2.7.11.1"/>
    </reaction>
</comment>
<organism evidence="11 12">
    <name type="scientific">Haematococcus lacustris</name>
    <name type="common">Green alga</name>
    <name type="synonym">Haematococcus pluvialis</name>
    <dbReference type="NCBI Taxonomy" id="44745"/>
    <lineage>
        <taxon>Eukaryota</taxon>
        <taxon>Viridiplantae</taxon>
        <taxon>Chlorophyta</taxon>
        <taxon>core chlorophytes</taxon>
        <taxon>Chlorophyceae</taxon>
        <taxon>CS clade</taxon>
        <taxon>Chlamydomonadales</taxon>
        <taxon>Haematococcaceae</taxon>
        <taxon>Haematococcus</taxon>
    </lineage>
</organism>
<feature type="binding site" evidence="9">
    <location>
        <position position="46"/>
    </location>
    <ligand>
        <name>ATP</name>
        <dbReference type="ChEBI" id="CHEBI:30616"/>
    </ligand>
</feature>
<dbReference type="PROSITE" id="PS50011">
    <property type="entry name" value="PROTEIN_KINASE_DOM"/>
    <property type="match status" value="1"/>
</dbReference>
<evidence type="ECO:0000256" key="7">
    <source>
        <dbReference type="ARBA" id="ARBA00047899"/>
    </source>
</evidence>
<dbReference type="PROSITE" id="PS00107">
    <property type="entry name" value="PROTEIN_KINASE_ATP"/>
    <property type="match status" value="1"/>
</dbReference>
<dbReference type="PANTHER" id="PTHR24363:SF0">
    <property type="entry name" value="SERINE_THREONINE KINASE LIKE DOMAIN CONTAINING 1"/>
    <property type="match status" value="1"/>
</dbReference>
<dbReference type="GO" id="GO:0004674">
    <property type="term" value="F:protein serine/threonine kinase activity"/>
    <property type="evidence" value="ECO:0007669"/>
    <property type="project" value="UniProtKB-KW"/>
</dbReference>
<dbReference type="Proteomes" id="UP000485058">
    <property type="component" value="Unassembled WGS sequence"/>
</dbReference>
<evidence type="ECO:0000256" key="5">
    <source>
        <dbReference type="ARBA" id="ARBA00022777"/>
    </source>
</evidence>
<dbReference type="Gene3D" id="1.10.510.10">
    <property type="entry name" value="Transferase(Phosphotransferase) domain 1"/>
    <property type="match status" value="1"/>
</dbReference>
<keyword evidence="3" id="KW-0808">Transferase</keyword>
<keyword evidence="6 9" id="KW-0067">ATP-binding</keyword>
<accession>A0A699YHY8</accession>
<dbReference type="SMART" id="SM00220">
    <property type="entry name" value="S_TKc"/>
    <property type="match status" value="1"/>
</dbReference>
<dbReference type="InterPro" id="IPR011009">
    <property type="entry name" value="Kinase-like_dom_sf"/>
</dbReference>
<keyword evidence="2" id="KW-0723">Serine/threonine-protein kinase</keyword>
<evidence type="ECO:0000256" key="1">
    <source>
        <dbReference type="ARBA" id="ARBA00012513"/>
    </source>
</evidence>
<dbReference type="Gene3D" id="3.30.200.20">
    <property type="entry name" value="Phosphorylase Kinase, domain 1"/>
    <property type="match status" value="1"/>
</dbReference>
<name>A0A699YHY8_HAELA</name>
<evidence type="ECO:0000256" key="8">
    <source>
        <dbReference type="ARBA" id="ARBA00048679"/>
    </source>
</evidence>
<comment type="caution">
    <text evidence="11">The sequence shown here is derived from an EMBL/GenBank/DDBJ whole genome shotgun (WGS) entry which is preliminary data.</text>
</comment>
<evidence type="ECO:0000313" key="12">
    <source>
        <dbReference type="Proteomes" id="UP000485058"/>
    </source>
</evidence>
<evidence type="ECO:0000256" key="6">
    <source>
        <dbReference type="ARBA" id="ARBA00022840"/>
    </source>
</evidence>